<proteinExistence type="predicted"/>
<dbReference type="Proteomes" id="UP000087766">
    <property type="component" value="Chromosome 8"/>
</dbReference>
<dbReference type="PANTHER" id="PTHR36377">
    <property type="entry name" value="DNA MISMATCH REPAIR PROTEIN"/>
    <property type="match status" value="1"/>
</dbReference>
<protein>
    <submittedName>
        <fullName evidence="3 4">Uncharacterized protein LOC106770523 isoform X1</fullName>
    </submittedName>
</protein>
<sequence length="116" mass="13407">MILTNIQMQKLKLKFIDWYLKIGFVSALVGASMEVFMIKDGFYEKVTLFWSQKNVPGRISRIIKGSEGQLVRLTCVPKFSETGVAVMVMDCCPSERTNKTHFRHFIAVYLIFRMGF</sequence>
<dbReference type="STRING" id="3916.A0A3Q0FE15"/>
<evidence type="ECO:0000313" key="5">
    <source>
        <dbReference type="RefSeq" id="XP_022640868.1"/>
    </source>
</evidence>
<dbReference type="RefSeq" id="XP_022640870.1">
    <property type="nucleotide sequence ID" value="XM_022785149.1"/>
</dbReference>
<dbReference type="RefSeq" id="XP_022640869.1">
    <property type="nucleotide sequence ID" value="XM_022785148.1"/>
</dbReference>
<dbReference type="RefSeq" id="XP_022640867.1">
    <property type="nucleotide sequence ID" value="XM_022785146.1"/>
</dbReference>
<gene>
    <name evidence="3 4 5 6 7" type="primary">LOC106770523</name>
</gene>
<dbReference type="KEGG" id="vra:106770523"/>
<dbReference type="OrthoDB" id="1845550at2759"/>
<keyword evidence="1" id="KW-1133">Transmembrane helix</keyword>
<dbReference type="GeneID" id="106770523"/>
<keyword evidence="2" id="KW-1185">Reference proteome</keyword>
<evidence type="ECO:0000313" key="7">
    <source>
        <dbReference type="RefSeq" id="XP_022640870.1"/>
    </source>
</evidence>
<reference evidence="3 4" key="2">
    <citation type="submission" date="2025-04" db="UniProtKB">
        <authorList>
            <consortium name="RefSeq"/>
        </authorList>
    </citation>
    <scope>IDENTIFICATION</scope>
    <source>
        <tissue evidence="3 4">Leaf</tissue>
    </source>
</reference>
<feature type="transmembrane region" description="Helical" evidence="1">
    <location>
        <begin position="18"/>
        <end position="38"/>
    </location>
</feature>
<accession>A0A3Q0FE15</accession>
<dbReference type="RefSeq" id="XP_022640868.1">
    <property type="nucleotide sequence ID" value="XM_022785147.1"/>
</dbReference>
<dbReference type="RefSeq" id="XP_022640866.1">
    <property type="nucleotide sequence ID" value="XM_022785145.1"/>
</dbReference>
<dbReference type="PANTHER" id="PTHR36377:SF1">
    <property type="entry name" value="DNA MISMATCH REPAIR PROTEIN"/>
    <property type="match status" value="1"/>
</dbReference>
<keyword evidence="1" id="KW-0472">Membrane</keyword>
<organism evidence="2 6">
    <name type="scientific">Vigna radiata var. radiata</name>
    <name type="common">Mung bean</name>
    <name type="synonym">Phaseolus aureus</name>
    <dbReference type="NCBI Taxonomy" id="3916"/>
    <lineage>
        <taxon>Eukaryota</taxon>
        <taxon>Viridiplantae</taxon>
        <taxon>Streptophyta</taxon>
        <taxon>Embryophyta</taxon>
        <taxon>Tracheophyta</taxon>
        <taxon>Spermatophyta</taxon>
        <taxon>Magnoliopsida</taxon>
        <taxon>eudicotyledons</taxon>
        <taxon>Gunneridae</taxon>
        <taxon>Pentapetalae</taxon>
        <taxon>rosids</taxon>
        <taxon>fabids</taxon>
        <taxon>Fabales</taxon>
        <taxon>Fabaceae</taxon>
        <taxon>Papilionoideae</taxon>
        <taxon>50 kb inversion clade</taxon>
        <taxon>NPAAA clade</taxon>
        <taxon>indigoferoid/millettioid clade</taxon>
        <taxon>Phaseoleae</taxon>
        <taxon>Vigna</taxon>
    </lineage>
</organism>
<evidence type="ECO:0000313" key="2">
    <source>
        <dbReference type="Proteomes" id="UP000087766"/>
    </source>
</evidence>
<evidence type="ECO:0000313" key="3">
    <source>
        <dbReference type="RefSeq" id="XP_022640866.1"/>
    </source>
</evidence>
<name>A0A3Q0FE15_VIGRR</name>
<dbReference type="AlphaFoldDB" id="A0A3Q0FE15"/>
<evidence type="ECO:0000256" key="1">
    <source>
        <dbReference type="SAM" id="Phobius"/>
    </source>
</evidence>
<evidence type="ECO:0000313" key="4">
    <source>
        <dbReference type="RefSeq" id="XP_022640867.1"/>
    </source>
</evidence>
<keyword evidence="1" id="KW-0812">Transmembrane</keyword>
<reference evidence="2" key="1">
    <citation type="journal article" date="2014" name="Nat. Commun.">
        <title>Genome sequence of mungbean and insights into evolution within Vigna species.</title>
        <authorList>
            <person name="Kang Y.J."/>
            <person name="Kim S.K."/>
            <person name="Kim M.Y."/>
            <person name="Lestari P."/>
            <person name="Kim K.H."/>
            <person name="Ha B.K."/>
            <person name="Jun T.H."/>
            <person name="Hwang W.J."/>
            <person name="Lee T."/>
            <person name="Lee J."/>
            <person name="Shim S."/>
            <person name="Yoon M.Y."/>
            <person name="Jang Y.E."/>
            <person name="Han K.S."/>
            <person name="Taeprayoon P."/>
            <person name="Yoon N."/>
            <person name="Somta P."/>
            <person name="Tanya P."/>
            <person name="Kim K.S."/>
            <person name="Gwag J.G."/>
            <person name="Moon J.K."/>
            <person name="Lee Y.H."/>
            <person name="Park B.S."/>
            <person name="Bombarely A."/>
            <person name="Doyle J.J."/>
            <person name="Jackson S.A."/>
            <person name="Schafleitner R."/>
            <person name="Srinives P."/>
            <person name="Varshney R.K."/>
            <person name="Lee S.H."/>
        </authorList>
    </citation>
    <scope>NUCLEOTIDE SEQUENCE [LARGE SCALE GENOMIC DNA]</scope>
    <source>
        <strain evidence="2">cv. VC1973A</strain>
    </source>
</reference>
<evidence type="ECO:0000313" key="6">
    <source>
        <dbReference type="RefSeq" id="XP_022640869.1"/>
    </source>
</evidence>